<evidence type="ECO:0008006" key="3">
    <source>
        <dbReference type="Google" id="ProtNLM"/>
    </source>
</evidence>
<dbReference type="GO" id="GO:0009306">
    <property type="term" value="P:protein secretion"/>
    <property type="evidence" value="ECO:0007669"/>
    <property type="project" value="InterPro"/>
</dbReference>
<proteinExistence type="predicted"/>
<protein>
    <recommendedName>
        <fullName evidence="3">Type III secretion exporter</fullName>
    </recommendedName>
</protein>
<accession>A0A0C2RBL0</accession>
<name>A0A0C2RBL0_9BACL</name>
<reference evidence="1 2" key="1">
    <citation type="submission" date="2015-01" db="EMBL/GenBank/DDBJ databases">
        <title>Jeotgalibacillus campisalis genome sequencing.</title>
        <authorList>
            <person name="Goh K.M."/>
            <person name="Chan K.-G."/>
            <person name="Yaakop A.S."/>
            <person name="Ee R."/>
            <person name="Gan H.M."/>
            <person name="Chan C.S."/>
        </authorList>
    </citation>
    <scope>NUCLEOTIDE SEQUENCE [LARGE SCALE GENOMIC DNA]</scope>
    <source>
        <strain evidence="1 2">SF-57</strain>
    </source>
</reference>
<evidence type="ECO:0000313" key="1">
    <source>
        <dbReference type="EMBL" id="KIL47700.1"/>
    </source>
</evidence>
<dbReference type="SUPFAM" id="SSF160544">
    <property type="entry name" value="EscU C-terminal domain-like"/>
    <property type="match status" value="1"/>
</dbReference>
<dbReference type="Pfam" id="PF01312">
    <property type="entry name" value="Bac_export_2"/>
    <property type="match status" value="1"/>
</dbReference>
<dbReference type="PANTHER" id="PTHR30531">
    <property type="entry name" value="FLAGELLAR BIOSYNTHETIC PROTEIN FLHB"/>
    <property type="match status" value="1"/>
</dbReference>
<sequence length="100" mass="11113">MKKEPVYSRKQAVAMTYNAELAGAPVITGKGKGITAENIIEKALEHNIPIQEDPNLVELLGQLELNEAIPDDLYQAVAEVFAFIYRLDQKQAENTERAVD</sequence>
<dbReference type="GO" id="GO:0005886">
    <property type="term" value="C:plasma membrane"/>
    <property type="evidence" value="ECO:0007669"/>
    <property type="project" value="TreeGrafter"/>
</dbReference>
<dbReference type="Gene3D" id="3.40.1690.10">
    <property type="entry name" value="secretion proteins EscU"/>
    <property type="match status" value="1"/>
</dbReference>
<dbReference type="Proteomes" id="UP000031972">
    <property type="component" value="Unassembled WGS sequence"/>
</dbReference>
<dbReference type="PATRIC" id="fig|220754.4.peg.1886"/>
<dbReference type="AlphaFoldDB" id="A0A0C2RBL0"/>
<comment type="caution">
    <text evidence="1">The sequence shown here is derived from an EMBL/GenBank/DDBJ whole genome shotgun (WGS) entry which is preliminary data.</text>
</comment>
<evidence type="ECO:0000313" key="2">
    <source>
        <dbReference type="Proteomes" id="UP000031972"/>
    </source>
</evidence>
<dbReference type="RefSeq" id="WP_041057462.1">
    <property type="nucleotide sequence ID" value="NZ_JXRR01000014.1"/>
</dbReference>
<organism evidence="1 2">
    <name type="scientific">Jeotgalibacillus campisalis</name>
    <dbReference type="NCBI Taxonomy" id="220754"/>
    <lineage>
        <taxon>Bacteria</taxon>
        <taxon>Bacillati</taxon>
        <taxon>Bacillota</taxon>
        <taxon>Bacilli</taxon>
        <taxon>Bacillales</taxon>
        <taxon>Caryophanaceae</taxon>
        <taxon>Jeotgalibacillus</taxon>
    </lineage>
</organism>
<dbReference type="EMBL" id="JXRR01000014">
    <property type="protein sequence ID" value="KIL47700.1"/>
    <property type="molecule type" value="Genomic_DNA"/>
</dbReference>
<dbReference type="InterPro" id="IPR029025">
    <property type="entry name" value="T3SS_substrate_exporter_C"/>
</dbReference>
<dbReference type="PANTHER" id="PTHR30531:SF12">
    <property type="entry name" value="FLAGELLAR BIOSYNTHETIC PROTEIN FLHB"/>
    <property type="match status" value="1"/>
</dbReference>
<dbReference type="InterPro" id="IPR006135">
    <property type="entry name" value="T3SS_substrate_exporter"/>
</dbReference>
<dbReference type="OrthoDB" id="5244399at2"/>
<keyword evidence="2" id="KW-1185">Reference proteome</keyword>
<gene>
    <name evidence="1" type="ORF">KR50_18670</name>
</gene>